<feature type="compositionally biased region" description="Polar residues" evidence="9">
    <location>
        <begin position="806"/>
        <end position="827"/>
    </location>
</feature>
<dbReference type="HOGENOM" id="CLU_011478_1_1_1"/>
<keyword evidence="5" id="KW-0413">Isomerase</keyword>
<keyword evidence="2" id="KW-0547">Nucleotide-binding</keyword>
<dbReference type="GO" id="GO:0005524">
    <property type="term" value="F:ATP binding"/>
    <property type="evidence" value="ECO:0007669"/>
    <property type="project" value="UniProtKB-KW"/>
</dbReference>
<dbReference type="GO" id="GO:0009378">
    <property type="term" value="F:four-way junction helicase activity"/>
    <property type="evidence" value="ECO:0000318"/>
    <property type="project" value="GO_Central"/>
</dbReference>
<dbReference type="STRING" id="418459.E3L790"/>
<evidence type="ECO:0000256" key="3">
    <source>
        <dbReference type="ARBA" id="ARBA00022840"/>
    </source>
</evidence>
<protein>
    <recommendedName>
        <fullName evidence="7">DNA 3'-5' helicase</fullName>
        <ecNumber evidence="7">5.6.2.4</ecNumber>
    </recommendedName>
</protein>
<evidence type="ECO:0000256" key="2">
    <source>
        <dbReference type="ARBA" id="ARBA00022741"/>
    </source>
</evidence>
<feature type="domain" description="Helicase ATP-binding" evidence="10">
    <location>
        <begin position="122"/>
        <end position="331"/>
    </location>
</feature>
<dbReference type="InParanoid" id="E3L790"/>
<dbReference type="GO" id="GO:0005737">
    <property type="term" value="C:cytoplasm"/>
    <property type="evidence" value="ECO:0000318"/>
    <property type="project" value="GO_Central"/>
</dbReference>
<dbReference type="EMBL" id="DS178364">
    <property type="protein sequence ID" value="EFP92415.2"/>
    <property type="molecule type" value="Genomic_DNA"/>
</dbReference>
<dbReference type="GO" id="GO:0003677">
    <property type="term" value="F:DNA binding"/>
    <property type="evidence" value="ECO:0007669"/>
    <property type="project" value="UniProtKB-KW"/>
</dbReference>
<dbReference type="PANTHER" id="PTHR13710:SF105">
    <property type="entry name" value="ATP-DEPENDENT DNA HELICASE Q1"/>
    <property type="match status" value="1"/>
</dbReference>
<dbReference type="AlphaFoldDB" id="E3L790"/>
<comment type="catalytic activity">
    <reaction evidence="6">
        <text>Couples ATP hydrolysis with the unwinding of duplex DNA by translocating in the 3'-5' direction.</text>
        <dbReference type="EC" id="5.6.2.4"/>
    </reaction>
</comment>
<dbReference type="SMART" id="SM00487">
    <property type="entry name" value="DEXDc"/>
    <property type="match status" value="1"/>
</dbReference>
<feature type="region of interest" description="Disordered" evidence="9">
    <location>
        <begin position="806"/>
        <end position="836"/>
    </location>
</feature>
<evidence type="ECO:0000256" key="5">
    <source>
        <dbReference type="ARBA" id="ARBA00023235"/>
    </source>
</evidence>
<evidence type="ECO:0000256" key="7">
    <source>
        <dbReference type="ARBA" id="ARBA00034808"/>
    </source>
</evidence>
<dbReference type="Gene3D" id="3.40.50.300">
    <property type="entry name" value="P-loop containing nucleotide triphosphate hydrolases"/>
    <property type="match status" value="2"/>
</dbReference>
<dbReference type="OrthoDB" id="2496478at2759"/>
<organism evidence="12 13">
    <name type="scientific">Puccinia graminis f. sp. tritici (strain CRL 75-36-700-3 / race SCCL)</name>
    <name type="common">Black stem rust fungus</name>
    <dbReference type="NCBI Taxonomy" id="418459"/>
    <lineage>
        <taxon>Eukaryota</taxon>
        <taxon>Fungi</taxon>
        <taxon>Dikarya</taxon>
        <taxon>Basidiomycota</taxon>
        <taxon>Pucciniomycotina</taxon>
        <taxon>Pucciniomycetes</taxon>
        <taxon>Pucciniales</taxon>
        <taxon>Pucciniaceae</taxon>
        <taxon>Puccinia</taxon>
    </lineage>
</organism>
<feature type="region of interest" description="Disordered" evidence="9">
    <location>
        <begin position="1"/>
        <end position="56"/>
    </location>
</feature>
<dbReference type="KEGG" id="pgr:PGTG_18240"/>
<dbReference type="GO" id="GO:0005694">
    <property type="term" value="C:chromosome"/>
    <property type="evidence" value="ECO:0000318"/>
    <property type="project" value="GO_Central"/>
</dbReference>
<dbReference type="RefSeq" id="XP_003336834.2">
    <property type="nucleotide sequence ID" value="XM_003336786.2"/>
</dbReference>
<evidence type="ECO:0000256" key="6">
    <source>
        <dbReference type="ARBA" id="ARBA00034617"/>
    </source>
</evidence>
<dbReference type="InterPro" id="IPR027417">
    <property type="entry name" value="P-loop_NTPase"/>
</dbReference>
<dbReference type="InterPro" id="IPR001650">
    <property type="entry name" value="Helicase_C-like"/>
</dbReference>
<evidence type="ECO:0000256" key="8">
    <source>
        <dbReference type="SAM" id="Coils"/>
    </source>
</evidence>
<dbReference type="InterPro" id="IPR011545">
    <property type="entry name" value="DEAD/DEAH_box_helicase_dom"/>
</dbReference>
<evidence type="ECO:0000256" key="1">
    <source>
        <dbReference type="ARBA" id="ARBA00005446"/>
    </source>
</evidence>
<evidence type="ECO:0000256" key="9">
    <source>
        <dbReference type="SAM" id="MobiDB-lite"/>
    </source>
</evidence>
<keyword evidence="13" id="KW-1185">Reference proteome</keyword>
<dbReference type="SUPFAM" id="SSF52540">
    <property type="entry name" value="P-loop containing nucleoside triphosphate hydrolases"/>
    <property type="match status" value="1"/>
</dbReference>
<keyword evidence="4" id="KW-0238">DNA-binding</keyword>
<comment type="similarity">
    <text evidence="1">Belongs to the helicase family. RecQ subfamily.</text>
</comment>
<dbReference type="GeneID" id="10538240"/>
<dbReference type="GO" id="GO:0043138">
    <property type="term" value="F:3'-5' DNA helicase activity"/>
    <property type="evidence" value="ECO:0000318"/>
    <property type="project" value="GO_Central"/>
</dbReference>
<evidence type="ECO:0000313" key="12">
    <source>
        <dbReference type="EMBL" id="EFP92415.2"/>
    </source>
</evidence>
<feature type="compositionally biased region" description="Polar residues" evidence="9">
    <location>
        <begin position="40"/>
        <end position="50"/>
    </location>
</feature>
<dbReference type="PROSITE" id="PS51194">
    <property type="entry name" value="HELICASE_CTER"/>
    <property type="match status" value="1"/>
</dbReference>
<dbReference type="PROSITE" id="PS51192">
    <property type="entry name" value="HELICASE_ATP_BIND_1"/>
    <property type="match status" value="1"/>
</dbReference>
<dbReference type="Pfam" id="PF00270">
    <property type="entry name" value="DEAD"/>
    <property type="match status" value="1"/>
</dbReference>
<keyword evidence="3" id="KW-0067">ATP-binding</keyword>
<feature type="domain" description="Helicase C-terminal" evidence="11">
    <location>
        <begin position="360"/>
        <end position="520"/>
    </location>
</feature>
<gene>
    <name evidence="12" type="ORF">PGTG_18240</name>
</gene>
<dbReference type="VEuPathDB" id="FungiDB:PGTG_18240"/>
<dbReference type="EC" id="5.6.2.4" evidence="7"/>
<feature type="coiled-coil region" evidence="8">
    <location>
        <begin position="715"/>
        <end position="791"/>
    </location>
</feature>
<name>E3L790_PUCGT</name>
<dbReference type="InterPro" id="IPR014001">
    <property type="entry name" value="Helicase_ATP-bd"/>
</dbReference>
<dbReference type="Proteomes" id="UP000008783">
    <property type="component" value="Unassembled WGS sequence"/>
</dbReference>
<accession>E3L790</accession>
<evidence type="ECO:0000259" key="11">
    <source>
        <dbReference type="PROSITE" id="PS51194"/>
    </source>
</evidence>
<evidence type="ECO:0000256" key="4">
    <source>
        <dbReference type="ARBA" id="ARBA00023125"/>
    </source>
</evidence>
<reference evidence="13" key="2">
    <citation type="journal article" date="2011" name="Proc. Natl. Acad. Sci. U.S.A.">
        <title>Obligate biotrophy features unraveled by the genomic analysis of rust fungi.</title>
        <authorList>
            <person name="Duplessis S."/>
            <person name="Cuomo C.A."/>
            <person name="Lin Y.-C."/>
            <person name="Aerts A."/>
            <person name="Tisserant E."/>
            <person name="Veneault-Fourrey C."/>
            <person name="Joly D.L."/>
            <person name="Hacquard S."/>
            <person name="Amselem J."/>
            <person name="Cantarel B.L."/>
            <person name="Chiu R."/>
            <person name="Coutinho P.M."/>
            <person name="Feau N."/>
            <person name="Field M."/>
            <person name="Frey P."/>
            <person name="Gelhaye E."/>
            <person name="Goldberg J."/>
            <person name="Grabherr M.G."/>
            <person name="Kodira C.D."/>
            <person name="Kohler A."/>
            <person name="Kuees U."/>
            <person name="Lindquist E.A."/>
            <person name="Lucas S.M."/>
            <person name="Mago R."/>
            <person name="Mauceli E."/>
            <person name="Morin E."/>
            <person name="Murat C."/>
            <person name="Pangilinan J.L."/>
            <person name="Park R."/>
            <person name="Pearson M."/>
            <person name="Quesneville H."/>
            <person name="Rouhier N."/>
            <person name="Sakthikumar S."/>
            <person name="Salamov A.A."/>
            <person name="Schmutz J."/>
            <person name="Selles B."/>
            <person name="Shapiro H."/>
            <person name="Tanguay P."/>
            <person name="Tuskan G.A."/>
            <person name="Henrissat B."/>
            <person name="Van de Peer Y."/>
            <person name="Rouze P."/>
            <person name="Ellis J.G."/>
            <person name="Dodds P.N."/>
            <person name="Schein J.E."/>
            <person name="Zhong S."/>
            <person name="Hamelin R.C."/>
            <person name="Grigoriev I.V."/>
            <person name="Szabo L.J."/>
            <person name="Martin F."/>
        </authorList>
    </citation>
    <scope>NUCLEOTIDE SEQUENCE [LARGE SCALE GENOMIC DNA]</scope>
    <source>
        <strain evidence="13">CRL 75-36-700-3 / race SCCL</strain>
    </source>
</reference>
<dbReference type="PANTHER" id="PTHR13710">
    <property type="entry name" value="DNA HELICASE RECQ FAMILY MEMBER"/>
    <property type="match status" value="1"/>
</dbReference>
<sequence>MSSGPEDSIPAGSPGAFLQDDLAIREPEPLFPIEIGPNASEGSPSSSNPDETLFDDEMNTVNPEAALPDEITALKSRATIKKRVTLPKEILDLSNEALREHIRANSRELYGDEAKSEQVDAVAALVHDRHTFVLAGTGFGKTRIAEMYHNLFQPNQKSIVLVLNPLDSLGDNQVCLDILCGISSIGGSESVGASHKKISAVNLKKGVLDKTMAKQIIAGEFEFVYLSPEALLNNPIFRDIYFDTTFQSHLSLVVVDEAHMVYVWGLVASGESKGLNSHSRHGERGVFRPGYGELAARLMANNGTPLLMMSATCRPIAIRKILESFKLNMDMVEFVRAELTRPEIRILRINMKYSLASSDDLAGLYSSQEQTPDSEIIPTLIYSTTKNLTGQVLEVLNRARETHHGEDDPFSKFARQYHSATGDLDKSDVINDFTNVVFPVVSSTMALGLGQNWKRVRSVIHMGRGNPASICKMLGQCGRDGKPGLAIMFVEPNRKNGKNCVTDFTNVKFQNDDDRMDALAITPVCLQIAFSLDNSLGYVPLSVDDPNYKKEAARETEKEFSECFCSNCKPESSQWLINNMKRATIKNFNSFISDLREDIPELNPIRRSCSVQTNKVVWVEESGEKPLEESLEMFSKDLVGYFNRLFESVMKNMATYPPSAYFCIKQARRISKNIGQLTIDNIEELIGGEMLPGQMSMLIKHIELFRSGELFKCVAQQQEEAKTQLNLTAERLRLARETEENERIKKQKAIHVAAALKRAETAERVAKNAERKQVAKEAKFVESEKKQAKRDSDMAILQELKAQAQAASELSRSQDAVRPTPSTSGAVNGSIDPSLL</sequence>
<evidence type="ECO:0000259" key="10">
    <source>
        <dbReference type="PROSITE" id="PS51192"/>
    </source>
</evidence>
<evidence type="ECO:0000313" key="13">
    <source>
        <dbReference type="Proteomes" id="UP000008783"/>
    </source>
</evidence>
<dbReference type="GO" id="GO:0006260">
    <property type="term" value="P:DNA replication"/>
    <property type="evidence" value="ECO:0000318"/>
    <property type="project" value="GO_Central"/>
</dbReference>
<dbReference type="GO" id="GO:0000724">
    <property type="term" value="P:double-strand break repair via homologous recombination"/>
    <property type="evidence" value="ECO:0000318"/>
    <property type="project" value="GO_Central"/>
</dbReference>
<keyword evidence="8" id="KW-0175">Coiled coil</keyword>
<proteinExistence type="inferred from homology"/>
<reference key="1">
    <citation type="submission" date="2007-01" db="EMBL/GenBank/DDBJ databases">
        <title>The Genome Sequence of Puccinia graminis f. sp. tritici Strain CRL 75-36-700-3.</title>
        <authorList>
            <consortium name="The Broad Institute Genome Sequencing Platform"/>
            <person name="Birren B."/>
            <person name="Lander E."/>
            <person name="Galagan J."/>
            <person name="Nusbaum C."/>
            <person name="Devon K."/>
            <person name="Cuomo C."/>
            <person name="Jaffe D."/>
            <person name="Butler J."/>
            <person name="Alvarez P."/>
            <person name="Gnerre S."/>
            <person name="Grabherr M."/>
            <person name="Mauceli E."/>
            <person name="Brockman W."/>
            <person name="Young S."/>
            <person name="LaButti K."/>
            <person name="Sykes S."/>
            <person name="DeCaprio D."/>
            <person name="Crawford M."/>
            <person name="Koehrsen M."/>
            <person name="Engels R."/>
            <person name="Montgomery P."/>
            <person name="Pearson M."/>
            <person name="Howarth C."/>
            <person name="Larson L."/>
            <person name="White J."/>
            <person name="Zeng Q."/>
            <person name="Kodira C."/>
            <person name="Yandava C."/>
            <person name="Alvarado L."/>
            <person name="O'Leary S."/>
            <person name="Szabo L."/>
            <person name="Dean R."/>
            <person name="Schein J."/>
        </authorList>
    </citation>
    <scope>NUCLEOTIDE SEQUENCE</scope>
    <source>
        <strain>CRL 75-36-700-3</strain>
    </source>
</reference>